<reference evidence="7" key="1">
    <citation type="journal article" date="2023" name="Mol. Biol. Evol.">
        <title>Third-Generation Sequencing Reveals the Adaptive Role of the Epigenome in Three Deep-Sea Polychaetes.</title>
        <authorList>
            <person name="Perez M."/>
            <person name="Aroh O."/>
            <person name="Sun Y."/>
            <person name="Lan Y."/>
            <person name="Juniper S.K."/>
            <person name="Young C.R."/>
            <person name="Angers B."/>
            <person name="Qian P.Y."/>
        </authorList>
    </citation>
    <scope>NUCLEOTIDE SEQUENCE</scope>
    <source>
        <strain evidence="7">P08H-3</strain>
    </source>
</reference>
<dbReference type="PANTHER" id="PTHR16166:SF141">
    <property type="entry name" value="INTERMEMBRANE LIPID TRANSFER PROTEIN VPS13D"/>
    <property type="match status" value="1"/>
</dbReference>
<feature type="compositionally biased region" description="Low complexity" evidence="5">
    <location>
        <begin position="422"/>
        <end position="437"/>
    </location>
</feature>
<accession>A0AAD9J762</accession>
<feature type="compositionally biased region" description="Low complexity" evidence="5">
    <location>
        <begin position="1088"/>
        <end position="1102"/>
    </location>
</feature>
<keyword evidence="8" id="KW-1185">Reference proteome</keyword>
<evidence type="ECO:0000256" key="5">
    <source>
        <dbReference type="SAM" id="MobiDB-lite"/>
    </source>
</evidence>
<proteinExistence type="inferred from homology"/>
<dbReference type="InterPro" id="IPR015940">
    <property type="entry name" value="UBA"/>
</dbReference>
<feature type="region of interest" description="Disordered" evidence="5">
    <location>
        <begin position="3772"/>
        <end position="3791"/>
    </location>
</feature>
<sequence length="4108" mass="459952">MLEGLAAWILNNYIGEYVENLNTHQLSIGVFQGDIVLENLPLKKDALKKLDFPLEVKSGFIGRIHLSIPVKRLKSEPWVITLEKLYLIAGPIQNEQYNEEEEKQKEFASKEVELNALEEKWKQEEGVSTGSSMWSVTPMFTNILENIQLKVKDIHIRYEDDVTIPNSSFACGITIKSLSAQSTDASWLPKFVSKYDTDMMRKLVDLQGFSTYWDTNCEMVGDLSRSDLEDVLQRPMFKCSKTGQFKDHEFLLEPVSAQAKMKRNTSALPLRSTNCPRVTLDMQLEKIPLSLSENQYRGMVAWMKEFTRYEKRRKYRRWKPACSVKENPRAWWRFAIDANLHLVQERNKRCTIEYMTKRCQDNCLYVDAYIDYVAIGTAYMEERLKEHMDQMEHELSFEEIKVLREAARVKMKNTLSPKDGSDLNSDQLSDSADNSASADRDQMANNEQMKKSDDQTKEPEQSEGLFQRWFPGWTGWYGSYGSNEPQVMEEANLTKRDASATEDQNFEQEVMDILNDTEDNNTLLRRDAVFVQVNFQLQSGVFRLLHDTDIAPSQHGIVFLELECSEVSMDLESRPRTNGLKFGIKVGGLYLRDKMTANSIMPVLIAPQQRERCSTQSRQLFTGVLGTGLGRVGSPLPTTFLGTAALSTPIDHTLFELVYEKKPPHCKADYRLDIKTKPLDILYNPMAIKRVKDFFTVKTGLTSVQSDIELAAAAKSRYEAIKKQTEEELKHTIDELLEQDERIKAKRWTFNLDIAAPQIIIPLNFTEINTTLVVFDLGRLQFHNVTAGIKDDLIKPDDDEEEDFVTPSSTPPQELEETSSKTDKGATSVLSDIFSENLSEAVIRDKIYDKYKLSLSDLQVMVGKSKDNWRFAHTKGTSHLHIVDKFSISLQLDRRLLYSSDPQWPKATMAGNLPSLTLHVNETKIQALKNCANLLTESSTPSPVMENKSLTAETPSQAEEAQPSDKSMYYSMYQAYSKSFKSCRDTEEEQEDAKQTIAESVLCLMQFTINKVSLEVQSRGRSIAELQVQGVNANFTMRPFDTSVSFSLHSLLVVDALQTFGPDFELLVASHKNLCLDSQSGSIRDSEPNSPLSPQSPMSPSSPAEPDKPMPAGLKSSINVVHAASSALQGLTTSGISMSPDESPVVSPGSVPEDARIPSLTREPEVFEAVVNNDALIKVELDLISPNCPTNTSSDEMLHIANIQFNNLDFIANQQTLMELIGFFHRVMPSRRGKSRSLEALQKEEQEKHNAMMKKRWELSAEFHRLNILLMRVEDKEIGRKVATATMSGARVSLTLASQGMTLKGSLGGVQVQNLTTDVMVSKRHQKVLSVGRDPHNPTASPLASQYDVRAYAELYQTATSASMFLEGGGERAFTFSLFKPSECADSISEDMSHDQLPKTTEVVLTLKLASVCYTHSPDFLRELSMCVTEFKDYMTNVGSSLKVAAKEMAIGLVNQRSDTYGIDNNGVAKTRHAPSMGDLILDPSFDSFSQSMEDLLLPDEVTHMVIKLDVNLETPVVLLPRRPDSAEVLVVHLGRISIRNFDHPLASTFADAAQFHRTVDDERIYIEVRDMSMYSINLDKQKSLEDFIDYTSNASGLGPNTSVFLTPQPGGYVRTNYGIPILHDTILELTVEKREPLSHHSNHSINLTLGEKPFTPFPLKDDSVEPLHSVLQINGRLISPLKLALSKEVYEQILQTLDNLMPSDDESKSMIQNDFTPTSSGIGLDHMDLSEDKEIDSQSGTSSLKLNESVLSSSSTKWPLRETSTLPDENNMTFKAYFEMPIFSVELTGDLGEGEQGLVDLKLEDFKVNFEKADPWTKSIEISLQSLIMEDLLQDKNSKHRFLMVSTQKLLSPEIENFHLPLSQSCPTAMIDVPIASLPHSLPSSFHEESVFVNPEPKTRTNNSKANVCSSTRTKSTSGCPCTPPPSLQMSRRVSQSEDNRLVHIKVLLVERKCPQFKTKYNNTNRFIDVDFNGLDTTINLQTWVVLLDFLGMGAKVHNAETYEPTSPTSKTAPKHISRNNSKNDAQEEVTNSEIDLKVQSLSLILNKAEYELAKANISRFDSHVALRDGTFAIKGQLGSMSVRDESPHGSLYREKFTTTGNQALDFSVFNYGSPDPMLTREHDIAVNLRMNSVWYVHTQRFLMETLAFAQNFNQLQDVLGRMRAASAGQKISEKAFRGSRIKFDIEAGAPIIFIPHNSKLTDILVIDLGAISVHNTFLKAGSEGTISFQRNKLHEEQSADGYEAHSDSDKKSAFSDISTSCSSSYVTCRSGLPMENTSHNARDNSLMTQSTYGSLEQDSRSTVFESWDTFSESGQNDGANSSGMNSAVSSLPSFCSSVGIGFSGSCSVSTAIGDQDHSTPNQLGSSDTSTLGGNKTGLGADTRDMTASFLAENHKCLLDVLSVELTEMDLFSAEWIDKDQYNDEDNKDDLLFPSYVVKREPGKVLKEKGRLTLQVERNLEGDISHNVPDISVDGKLTSVHFQLDLKQYKMVRGFLAHNFGEDLEPFQTPMMSQLQDPQMHTVLSGNVWRAMSINLDLDGVTAELVIIHGDGTPDCTEVSLAKFEFITSRLSYDSFSDGSKDIDLVSHEIKVLDTRYRDSPANVRPNVFPEILKPSVDRSHPKALQMELHYRSTKQFTRFTILLNNMRVMGIFDWLLACKDFLLTAPDNPYEDYKNTKTKPDKSSDKLEKQDSFPATVSAGVVTKRTSSLVEKKDTSFELRLNVTDTELVVVEDTTGRDTNAVILKSTAVFSYKPDYPERPVSCSLQSLEVFSCSLAAEDETALSIIDPMSITIELNGSLSKKVESLGPTGLTDATSDSDSDPPILEISFTTLNIRLSYNDMKLFLAIMKTVPDQLIQAKHQGQPPKNALQCKYSADQISKLENLGFSHRDSETALSVCQGKLDEAVMWLTQNALPMSSSTSHDQGKDGFSLSGFEVKASAICVCFIDDCLDADVPLAELTFSGFTFLHRFCASGKGKASFKLTGDYYNRSLSGWEPFIETWGCIMTWNQVIAEENRLHVDIQAGQVLNFNLTSSLLEQYRKTKVKWTKDYYKQETQSPEEGSYNSRKRVPFIPFAIRNKTGCKLWFATMTTKPSRTGTITSPGCSKDSSQRTISEWRLVSSGDELPFLFEEREKIRHKHTHELKVHQVIVQVEGWREVSAVSVDKVGTYFRTARPEVNPSGMHSKPPARIVFDVTLEGSAHKVITVRSGLMMHNKLDDDVEIRLQNILPSDLASPTSSDSFDKEKTLVVKQGAKQPVPLPLVHSRMWIRPQGWSLDWCKCPLLWLHVTVAGEQSNSIKSCTTIFSEKASYRFCVSVYRQHFPPGTFTLGQSPARSPDSLTQRVVYNHPGHVITLMPPVMLENLLPIDICYSLKSGNQQNIRGSIKPGKVASLFAADLSQNMELGISFDNMTTSKTLVIPPGTVDYRVKLVLFDSQDRPLELIIRIKAGIGGSLKLSVCAPYWLVNKTGLPLIFKQDGAKTAAGQFEEHELARSVVPLLFSYTEKDRTSMTNRFSLESGSGVRELHVSPNDNRPDWVYMIGIEVKQGKGRYYDTNIITFSPRYQLDNHSSHKLAFAQKYAVVNWSPSSVDYFSALPNCTLSFHWPRVDKDNLLCVQLMNDPDSQWSGGFVINKVDSFHINIRSKDNKYIFLRVDVVLHGATYCVVLSDANHMPPPYKVENYSEVIGGSSATYNLHNVKAGDQLYYENHIYLAFTGTFKSSGNVSPRTSNWVSHMEQHRLVLDVLPNDRVVLKKMEAGKRSQLWRMTSRGMLQHEGSAPPRDPGKPSVSSASFSSSSSTFYVLDIADYQLHPDAEMGLAIRKVDDKRRATQHWMFTKDGRLVCSSRPNLCVQAKGGIFGLRDGEDAILAPSPPKIANKQDVPIEMAVHNEKSRPGSGQLFVKVLVDGPTRVLRITDITQQRLYLEQADDWILVNGASNKLPVLASPGNCEPERIGMFEVNIVLPQGVGLSLINSAPEELIYVSLRDINIGYVSASIGQRLEMTVSKFQIDNQLFGQYHPVLLFITQYNSHHDDEDDKGAALQVSLHKVPNNQWNADIYKVDIGFRKVVFFFLHIRISVWIDLGGGVPVIDLPKRLDSTPSECLSRSGN</sequence>
<dbReference type="InterPro" id="IPR009060">
    <property type="entry name" value="UBA-like_sf"/>
</dbReference>
<dbReference type="CDD" id="cd23453">
    <property type="entry name" value="beta-trefoil_Ricin_VPS13D"/>
    <property type="match status" value="1"/>
</dbReference>
<dbReference type="InterPro" id="IPR026854">
    <property type="entry name" value="VPS13_N"/>
</dbReference>
<feature type="region of interest" description="Disordered" evidence="5">
    <location>
        <begin position="2674"/>
        <end position="2693"/>
    </location>
</feature>
<organism evidence="7 8">
    <name type="scientific">Paralvinella palmiformis</name>
    <dbReference type="NCBI Taxonomy" id="53620"/>
    <lineage>
        <taxon>Eukaryota</taxon>
        <taxon>Metazoa</taxon>
        <taxon>Spiralia</taxon>
        <taxon>Lophotrochozoa</taxon>
        <taxon>Annelida</taxon>
        <taxon>Polychaeta</taxon>
        <taxon>Sedentaria</taxon>
        <taxon>Canalipalpata</taxon>
        <taxon>Terebellida</taxon>
        <taxon>Terebelliformia</taxon>
        <taxon>Alvinellidae</taxon>
        <taxon>Paralvinella</taxon>
    </lineage>
</organism>
<dbReference type="SUPFAM" id="SSF50370">
    <property type="entry name" value="Ricin B-like lectins"/>
    <property type="match status" value="1"/>
</dbReference>
<dbReference type="InterPro" id="IPR056747">
    <property type="entry name" value="VPS13-like_M"/>
</dbReference>
<evidence type="ECO:0000313" key="8">
    <source>
        <dbReference type="Proteomes" id="UP001208570"/>
    </source>
</evidence>
<feature type="compositionally biased region" description="Polar residues" evidence="5">
    <location>
        <begin position="1901"/>
        <end position="1916"/>
    </location>
</feature>
<evidence type="ECO:0000256" key="3">
    <source>
        <dbReference type="ARBA" id="ARBA00023055"/>
    </source>
</evidence>
<dbReference type="Proteomes" id="UP001208570">
    <property type="component" value="Unassembled WGS sequence"/>
</dbReference>
<feature type="region of interest" description="Disordered" evidence="5">
    <location>
        <begin position="938"/>
        <end position="965"/>
    </location>
</feature>
<evidence type="ECO:0000256" key="2">
    <source>
        <dbReference type="ARBA" id="ARBA00022448"/>
    </source>
</evidence>
<dbReference type="CDD" id="cd14306">
    <property type="entry name" value="UBA_VP13D"/>
    <property type="match status" value="1"/>
</dbReference>
<dbReference type="InterPro" id="IPR035992">
    <property type="entry name" value="Ricin_B-like_lectins"/>
</dbReference>
<dbReference type="SUPFAM" id="SSF46934">
    <property type="entry name" value="UBA-like"/>
    <property type="match status" value="1"/>
</dbReference>
<evidence type="ECO:0000313" key="7">
    <source>
        <dbReference type="EMBL" id="KAK2146915.1"/>
    </source>
</evidence>
<dbReference type="Pfam" id="PF12624">
    <property type="entry name" value="VPS13_N"/>
    <property type="match status" value="1"/>
</dbReference>
<dbReference type="GO" id="GO:0045053">
    <property type="term" value="P:protein retention in Golgi apparatus"/>
    <property type="evidence" value="ECO:0007669"/>
    <property type="project" value="TreeGrafter"/>
</dbReference>
<feature type="region of interest" description="Disordered" evidence="5">
    <location>
        <begin position="1896"/>
        <end position="1936"/>
    </location>
</feature>
<feature type="compositionally biased region" description="Basic and acidic residues" evidence="5">
    <location>
        <begin position="2239"/>
        <end position="2255"/>
    </location>
</feature>
<dbReference type="GO" id="GO:0006869">
    <property type="term" value="P:lipid transport"/>
    <property type="evidence" value="ECO:0007669"/>
    <property type="project" value="UniProtKB-KW"/>
</dbReference>
<feature type="region of interest" description="Disordered" evidence="5">
    <location>
        <begin position="1079"/>
        <end position="1114"/>
    </location>
</feature>
<keyword evidence="2" id="KW-0813">Transport</keyword>
<gene>
    <name evidence="7" type="ORF">LSH36_579g05067</name>
</gene>
<feature type="region of interest" description="Disordered" evidence="5">
    <location>
        <begin position="2002"/>
        <end position="2030"/>
    </location>
</feature>
<evidence type="ECO:0000256" key="4">
    <source>
        <dbReference type="SAM" id="Coils"/>
    </source>
</evidence>
<dbReference type="EMBL" id="JAODUP010000579">
    <property type="protein sequence ID" value="KAK2146915.1"/>
    <property type="molecule type" value="Genomic_DNA"/>
</dbReference>
<protein>
    <recommendedName>
        <fullName evidence="6">UBA domain-containing protein</fullName>
    </recommendedName>
</protein>
<name>A0AAD9J762_9ANNE</name>
<comment type="similarity">
    <text evidence="1">Belongs to the VPS13 family.</text>
</comment>
<dbReference type="PANTHER" id="PTHR16166">
    <property type="entry name" value="VACUOLAR PROTEIN SORTING-ASSOCIATED PROTEIN VPS13"/>
    <property type="match status" value="1"/>
</dbReference>
<dbReference type="InterPro" id="IPR041969">
    <property type="entry name" value="VP13D_UBA"/>
</dbReference>
<evidence type="ECO:0000259" key="6">
    <source>
        <dbReference type="PROSITE" id="PS50030"/>
    </source>
</evidence>
<feature type="region of interest" description="Disordered" evidence="5">
    <location>
        <begin position="413"/>
        <end position="442"/>
    </location>
</feature>
<feature type="compositionally biased region" description="Polar residues" evidence="5">
    <location>
        <begin position="938"/>
        <end position="959"/>
    </location>
</feature>
<dbReference type="Pfam" id="PF25036">
    <property type="entry name" value="VPS13_VAB"/>
    <property type="match status" value="1"/>
</dbReference>
<feature type="region of interest" description="Disordered" evidence="5">
    <location>
        <begin position="2359"/>
        <end position="2378"/>
    </location>
</feature>
<dbReference type="Pfam" id="PF25033">
    <property type="entry name" value="VPS13_M"/>
    <property type="match status" value="2"/>
</dbReference>
<feature type="region of interest" description="Disordered" evidence="5">
    <location>
        <begin position="793"/>
        <end position="824"/>
    </location>
</feature>
<dbReference type="GO" id="GO:0007005">
    <property type="term" value="P:mitochondrion organization"/>
    <property type="evidence" value="ECO:0007669"/>
    <property type="project" value="TreeGrafter"/>
</dbReference>
<feature type="compositionally biased region" description="Polar residues" evidence="5">
    <location>
        <begin position="2359"/>
        <end position="2375"/>
    </location>
</feature>
<evidence type="ECO:0000256" key="1">
    <source>
        <dbReference type="ARBA" id="ARBA00006545"/>
    </source>
</evidence>
<dbReference type="PROSITE" id="PS50030">
    <property type="entry name" value="UBA"/>
    <property type="match status" value="1"/>
</dbReference>
<feature type="domain" description="UBA" evidence="6">
    <location>
        <begin position="2874"/>
        <end position="2914"/>
    </location>
</feature>
<keyword evidence="3" id="KW-0445">Lipid transport</keyword>
<feature type="region of interest" description="Disordered" evidence="5">
    <location>
        <begin position="1705"/>
        <end position="1727"/>
    </location>
</feature>
<feature type="compositionally biased region" description="Polar residues" evidence="5">
    <location>
        <begin position="2020"/>
        <end position="2030"/>
    </location>
</feature>
<feature type="compositionally biased region" description="Polar residues" evidence="5">
    <location>
        <begin position="1710"/>
        <end position="1722"/>
    </location>
</feature>
<dbReference type="GO" id="GO:0006623">
    <property type="term" value="P:protein targeting to vacuole"/>
    <property type="evidence" value="ECO:0007669"/>
    <property type="project" value="TreeGrafter"/>
</dbReference>
<dbReference type="InterPro" id="IPR026847">
    <property type="entry name" value="VPS13"/>
</dbReference>
<feature type="region of interest" description="Disordered" evidence="5">
    <location>
        <begin position="2239"/>
        <end position="2258"/>
    </location>
</feature>
<comment type="caution">
    <text evidence="7">The sequence shown here is derived from an EMBL/GenBank/DDBJ whole genome shotgun (WGS) entry which is preliminary data.</text>
</comment>
<feature type="coiled-coil region" evidence="4">
    <location>
        <begin position="708"/>
        <end position="746"/>
    </location>
</feature>
<keyword evidence="4" id="KW-0175">Coiled coil</keyword>
<dbReference type="Gene3D" id="1.10.8.10">
    <property type="entry name" value="DNA helicase RuvA subunit, C-terminal domain"/>
    <property type="match status" value="1"/>
</dbReference>
<dbReference type="InterPro" id="IPR009543">
    <property type="entry name" value="VPS13_VAB"/>
</dbReference>